<dbReference type="InterPro" id="IPR007139">
    <property type="entry name" value="DUF349"/>
</dbReference>
<feature type="compositionally biased region" description="Basic and acidic residues" evidence="1">
    <location>
        <begin position="439"/>
        <end position="471"/>
    </location>
</feature>
<feature type="region of interest" description="Disordered" evidence="1">
    <location>
        <begin position="1"/>
        <end position="84"/>
    </location>
</feature>
<protein>
    <submittedName>
        <fullName evidence="2">DUF349 domain-containing protein</fullName>
    </submittedName>
</protein>
<organism evidence="2 3">
    <name type="scientific">Tomitella cavernea</name>
    <dbReference type="NCBI Taxonomy" id="1387982"/>
    <lineage>
        <taxon>Bacteria</taxon>
        <taxon>Bacillati</taxon>
        <taxon>Actinomycetota</taxon>
        <taxon>Actinomycetes</taxon>
        <taxon>Mycobacteriales</taxon>
        <taxon>Tomitella</taxon>
    </lineage>
</organism>
<evidence type="ECO:0000256" key="1">
    <source>
        <dbReference type="SAM" id="MobiDB-lite"/>
    </source>
</evidence>
<evidence type="ECO:0000313" key="2">
    <source>
        <dbReference type="EMBL" id="GAA4815900.1"/>
    </source>
</evidence>
<accession>A0ABP9CRM0</accession>
<sequence length="481" mass="53350">MNSNENPSGTGEDPGAAARPVPGPGPARPQVPSTDRVPRPGPVPGRPAPTPNAVAEHQLPPRPTPETHVAHVPTVPANDPAKWGRIDEDGAVWVRTVDGERKIGEWQAGDADEGLTHFGRKYQDLATEIELLESRIESGTADLGKTRASAQALLESVPTAAVIGDLDALARRLETVCAHCDVAVDEARRRKDARRTEQIARKEALADEAERIAAEGTQWKQAGDRLRAILDEWKTIRGIDRKTDDQLWRRYSKAREAFNRRRGSHFAELDRQRAGAKHKKEELVQRAEALADSTDWGPTAGAFRDLMADWKQAGRAPREIDDALWARFKAAQDTFFGARKQMNAEIDAEYAENAEAKEQLLAEAERIDPAVGLDSARAALRGIQDRWESLGKVPRDRMHGLEARMRAVETRVREAADAQWRRTDPEALARAAQFRERVGQFDEQARKAEAAGRAGDAEKAHAQARQWREWAEAAETAIDDR</sequence>
<feature type="compositionally biased region" description="Pro residues" evidence="1">
    <location>
        <begin position="39"/>
        <end position="50"/>
    </location>
</feature>
<dbReference type="RefSeq" id="WP_200175094.1">
    <property type="nucleotide sequence ID" value="NZ_BAABKQ010000001.1"/>
</dbReference>
<dbReference type="EMBL" id="BAABKQ010000001">
    <property type="protein sequence ID" value="GAA4815900.1"/>
    <property type="molecule type" value="Genomic_DNA"/>
</dbReference>
<proteinExistence type="predicted"/>
<dbReference type="Proteomes" id="UP001500839">
    <property type="component" value="Unassembled WGS sequence"/>
</dbReference>
<reference evidence="3" key="1">
    <citation type="journal article" date="2019" name="Int. J. Syst. Evol. Microbiol.">
        <title>The Global Catalogue of Microorganisms (GCM) 10K type strain sequencing project: providing services to taxonomists for standard genome sequencing and annotation.</title>
        <authorList>
            <consortium name="The Broad Institute Genomics Platform"/>
            <consortium name="The Broad Institute Genome Sequencing Center for Infectious Disease"/>
            <person name="Wu L."/>
            <person name="Ma J."/>
        </authorList>
    </citation>
    <scope>NUCLEOTIDE SEQUENCE [LARGE SCALE GENOMIC DNA]</scope>
    <source>
        <strain evidence="3">JCM 18542</strain>
    </source>
</reference>
<name>A0ABP9CRM0_9ACTN</name>
<evidence type="ECO:0000313" key="3">
    <source>
        <dbReference type="Proteomes" id="UP001500839"/>
    </source>
</evidence>
<feature type="region of interest" description="Disordered" evidence="1">
    <location>
        <begin position="439"/>
        <end position="481"/>
    </location>
</feature>
<gene>
    <name evidence="2" type="ORF">GCM10023353_22320</name>
</gene>
<dbReference type="Pfam" id="PF03993">
    <property type="entry name" value="DUF349"/>
    <property type="match status" value="3"/>
</dbReference>
<comment type="caution">
    <text evidence="2">The sequence shown here is derived from an EMBL/GenBank/DDBJ whole genome shotgun (WGS) entry which is preliminary data.</text>
</comment>
<keyword evidence="3" id="KW-1185">Reference proteome</keyword>